<gene>
    <name evidence="1" type="ORF">SO802_033830</name>
</gene>
<dbReference type="AlphaFoldDB" id="A0AAW2BE55"/>
<evidence type="ECO:0000313" key="1">
    <source>
        <dbReference type="EMBL" id="KAK9984305.1"/>
    </source>
</evidence>
<sequence>MVKYSWFKLNSYFDDHRNKSIEQLNSGKKWCQYALDIFMRNKGKAEHHRVMRLSAQQQKYQVDTLHNPGTIGHGDHTHGVNLLQRTCTCQKWKLVDALFRSYALVFPALKDRLSWPDPNETRKVLPNPRLIREKGRPVSTRIRNEMDEGGKRPRTTPWKEGGGRCNAGCVNKRGITEEHALSRMRYRRVVVSQTSAKNYCQSAYCLVYFILCVDVDMADKNLKVLGWGRCYPGRHLFPSLRARYVLSNRVREKMFPCCTSDWGCTLKTPSM</sequence>
<keyword evidence="2" id="KW-1185">Reference proteome</keyword>
<accession>A0AAW2BE55</accession>
<proteinExistence type="predicted"/>
<dbReference type="EMBL" id="JAZDWU010000012">
    <property type="protein sequence ID" value="KAK9984305.1"/>
    <property type="molecule type" value="Genomic_DNA"/>
</dbReference>
<name>A0AAW2BE55_9ROSI</name>
<comment type="caution">
    <text evidence="1">The sequence shown here is derived from an EMBL/GenBank/DDBJ whole genome shotgun (WGS) entry which is preliminary data.</text>
</comment>
<protein>
    <submittedName>
        <fullName evidence="1">Uncharacterized protein</fullName>
    </submittedName>
</protein>
<dbReference type="Proteomes" id="UP001459277">
    <property type="component" value="Unassembled WGS sequence"/>
</dbReference>
<organism evidence="1 2">
    <name type="scientific">Lithocarpus litseifolius</name>
    <dbReference type="NCBI Taxonomy" id="425828"/>
    <lineage>
        <taxon>Eukaryota</taxon>
        <taxon>Viridiplantae</taxon>
        <taxon>Streptophyta</taxon>
        <taxon>Embryophyta</taxon>
        <taxon>Tracheophyta</taxon>
        <taxon>Spermatophyta</taxon>
        <taxon>Magnoliopsida</taxon>
        <taxon>eudicotyledons</taxon>
        <taxon>Gunneridae</taxon>
        <taxon>Pentapetalae</taxon>
        <taxon>rosids</taxon>
        <taxon>fabids</taxon>
        <taxon>Fagales</taxon>
        <taxon>Fagaceae</taxon>
        <taxon>Lithocarpus</taxon>
    </lineage>
</organism>
<evidence type="ECO:0000313" key="2">
    <source>
        <dbReference type="Proteomes" id="UP001459277"/>
    </source>
</evidence>
<reference evidence="1 2" key="1">
    <citation type="submission" date="2024-01" db="EMBL/GenBank/DDBJ databases">
        <title>A telomere-to-telomere, gap-free genome of sweet tea (Lithocarpus litseifolius).</title>
        <authorList>
            <person name="Zhou J."/>
        </authorList>
    </citation>
    <scope>NUCLEOTIDE SEQUENCE [LARGE SCALE GENOMIC DNA]</scope>
    <source>
        <strain evidence="1">Zhou-2022a</strain>
        <tissue evidence="1">Leaf</tissue>
    </source>
</reference>